<feature type="region of interest" description="Disordered" evidence="1">
    <location>
        <begin position="350"/>
        <end position="373"/>
    </location>
</feature>
<dbReference type="Proteomes" id="UP000014071">
    <property type="component" value="Unassembled WGS sequence"/>
</dbReference>
<evidence type="ECO:0000259" key="2">
    <source>
        <dbReference type="PROSITE" id="PS50280"/>
    </source>
</evidence>
<dbReference type="OrthoDB" id="5792673at2759"/>
<reference evidence="4" key="1">
    <citation type="journal article" date="2013" name="Genome Announc.">
        <title>Draft genome sequence of the basidiomycetous yeast-like fungus Pseudozyma hubeiensis SY62, which produces an abundant amount of the biosurfactant mannosylerythritol lipids.</title>
        <authorList>
            <person name="Konishi M."/>
            <person name="Hatada Y."/>
            <person name="Horiuchi J."/>
        </authorList>
    </citation>
    <scope>NUCLEOTIDE SEQUENCE [LARGE SCALE GENOMIC DNA]</scope>
    <source>
        <strain evidence="4">SY62</strain>
    </source>
</reference>
<dbReference type="InterPro" id="IPR001214">
    <property type="entry name" value="SET_dom"/>
</dbReference>
<evidence type="ECO:0000313" key="3">
    <source>
        <dbReference type="EMBL" id="GAC98192.1"/>
    </source>
</evidence>
<protein>
    <recommendedName>
        <fullName evidence="2">SET domain-containing protein</fullName>
    </recommendedName>
</protein>
<dbReference type="STRING" id="1305764.R9PAB0"/>
<dbReference type="PROSITE" id="PS50280">
    <property type="entry name" value="SET"/>
    <property type="match status" value="1"/>
</dbReference>
<accession>R9PAB0</accession>
<organism evidence="3 4">
    <name type="scientific">Pseudozyma hubeiensis (strain SY62)</name>
    <name type="common">Yeast</name>
    <dbReference type="NCBI Taxonomy" id="1305764"/>
    <lineage>
        <taxon>Eukaryota</taxon>
        <taxon>Fungi</taxon>
        <taxon>Dikarya</taxon>
        <taxon>Basidiomycota</taxon>
        <taxon>Ustilaginomycotina</taxon>
        <taxon>Ustilaginomycetes</taxon>
        <taxon>Ustilaginales</taxon>
        <taxon>Ustilaginaceae</taxon>
        <taxon>Pseudozyma</taxon>
    </lineage>
</organism>
<dbReference type="Pfam" id="PF00856">
    <property type="entry name" value="SET"/>
    <property type="match status" value="1"/>
</dbReference>
<dbReference type="SMART" id="SM00317">
    <property type="entry name" value="SET"/>
    <property type="match status" value="1"/>
</dbReference>
<dbReference type="RefSeq" id="XP_012191779.1">
    <property type="nucleotide sequence ID" value="XM_012336389.1"/>
</dbReference>
<dbReference type="SUPFAM" id="SSF82199">
    <property type="entry name" value="SET domain"/>
    <property type="match status" value="1"/>
</dbReference>
<name>R9PAB0_PSEHS</name>
<proteinExistence type="predicted"/>
<feature type="domain" description="SET" evidence="2">
    <location>
        <begin position="153"/>
        <end position="306"/>
    </location>
</feature>
<dbReference type="Gene3D" id="2.170.270.10">
    <property type="entry name" value="SET domain"/>
    <property type="match status" value="1"/>
</dbReference>
<dbReference type="AlphaFoldDB" id="R9PAB0"/>
<gene>
    <name evidence="3" type="ORF">PHSY_005781</name>
</gene>
<evidence type="ECO:0000313" key="4">
    <source>
        <dbReference type="Proteomes" id="UP000014071"/>
    </source>
</evidence>
<dbReference type="HOGENOM" id="CLU_729927_0_0_1"/>
<keyword evidence="4" id="KW-1185">Reference proteome</keyword>
<dbReference type="EMBL" id="DF238816">
    <property type="protein sequence ID" value="GAC98192.1"/>
    <property type="molecule type" value="Genomic_DNA"/>
</dbReference>
<feature type="compositionally biased region" description="Pro residues" evidence="1">
    <location>
        <begin position="362"/>
        <end position="373"/>
    </location>
</feature>
<evidence type="ECO:0000256" key="1">
    <source>
        <dbReference type="SAM" id="MobiDB-lite"/>
    </source>
</evidence>
<dbReference type="InterPro" id="IPR046341">
    <property type="entry name" value="SET_dom_sf"/>
</dbReference>
<dbReference type="eggNOG" id="KOG1082">
    <property type="taxonomic scope" value="Eukaryota"/>
</dbReference>
<dbReference type="GeneID" id="24111058"/>
<sequence length="373" mass="40885">MVGATSAQISSAEGINSLRNASLASTHTPRPCLHSTLNAEARGRNASSSQPPKSGDKASLQVPSDWPDNVVYITQNLVAPSVPDSIAQQYVLPPCFSSNSESIAGSSTPASVPQATHNDGRPDTLYTTSIQQEISLAIRPIDELTPWCADSYHSTSRNLTCHPAAGSHGLFAAQEISPDTFIRPYLGVLHTKTDADFHSTYDLSLCHDPRLSTPPSDSSEDVTKQIQALSLEEKRGDEHDATALYLDSRYWGNESRFVNDYRGIALKPNVEFRSFSQLQDGVERFQMGLFTTRLVRKGQELLINYGKSFWVHHDQLQAEKATKEVSASVPVKQPAAKAKSLDPIQAMLQRSRLRVSKTAPSNPRPPHQPNTRS</sequence>
<feature type="region of interest" description="Disordered" evidence="1">
    <location>
        <begin position="41"/>
        <end position="61"/>
    </location>
</feature>